<dbReference type="InterPro" id="IPR023631">
    <property type="entry name" value="Amidase_dom"/>
</dbReference>
<evidence type="ECO:0000259" key="1">
    <source>
        <dbReference type="Pfam" id="PF01425"/>
    </source>
</evidence>
<dbReference type="Proteomes" id="UP000074382">
    <property type="component" value="Unassembled WGS sequence"/>
</dbReference>
<dbReference type="SUPFAM" id="SSF75304">
    <property type="entry name" value="Amidase signature (AS) enzymes"/>
    <property type="match status" value="1"/>
</dbReference>
<protein>
    <submittedName>
        <fullName evidence="3">Allophanate hydrolase</fullName>
    </submittedName>
</protein>
<dbReference type="AlphaFoldDB" id="A0A147KIP1"/>
<comment type="caution">
    <text evidence="3">The sequence shown here is derived from an EMBL/GenBank/DDBJ whole genome shotgun (WGS) entry which is preliminary data.</text>
</comment>
<feature type="domain" description="Amidase" evidence="1">
    <location>
        <begin position="7"/>
        <end position="420"/>
    </location>
</feature>
<dbReference type="Gene3D" id="1.20.58.1700">
    <property type="match status" value="1"/>
</dbReference>
<reference evidence="4" key="1">
    <citation type="journal article" date="2017" name="Acta Aliment.">
        <title>Plant polysaccharide degrading enzyme system of Thermpbifida cellulosilytica TB100 revealed by de novo genome project data.</title>
        <authorList>
            <person name="Toth A."/>
            <person name="Baka E."/>
            <person name="Luzics S."/>
            <person name="Bata-Vidacs I."/>
            <person name="Nagy I."/>
            <person name="Balint B."/>
            <person name="Herceg R."/>
            <person name="Olasz F."/>
            <person name="Wilk T."/>
            <person name="Nagy T."/>
            <person name="Kriszt B."/>
            <person name="Nagy I."/>
            <person name="Kukolya J."/>
        </authorList>
    </citation>
    <scope>NUCLEOTIDE SEQUENCE [LARGE SCALE GENOMIC DNA]</scope>
    <source>
        <strain evidence="4">TB100</strain>
    </source>
</reference>
<evidence type="ECO:0000313" key="4">
    <source>
        <dbReference type="Proteomes" id="UP000074382"/>
    </source>
</evidence>
<dbReference type="Pfam" id="PF21986">
    <property type="entry name" value="AH_C"/>
    <property type="match status" value="1"/>
</dbReference>
<dbReference type="EMBL" id="LGEM01000037">
    <property type="protein sequence ID" value="KUP97148.1"/>
    <property type="molecule type" value="Genomic_DNA"/>
</dbReference>
<evidence type="ECO:0000313" key="3">
    <source>
        <dbReference type="EMBL" id="KUP97148.1"/>
    </source>
</evidence>
<dbReference type="NCBIfam" id="TIGR02713">
    <property type="entry name" value="allophanate_hyd"/>
    <property type="match status" value="1"/>
</dbReference>
<feature type="domain" description="Allophanate hydrolase C-terminal" evidence="2">
    <location>
        <begin position="447"/>
        <end position="568"/>
    </location>
</feature>
<keyword evidence="4" id="KW-1185">Reference proteome</keyword>
<dbReference type="InterPro" id="IPR053844">
    <property type="entry name" value="AH_C"/>
</dbReference>
<dbReference type="InterPro" id="IPR036928">
    <property type="entry name" value="AS_sf"/>
</dbReference>
<gene>
    <name evidence="3" type="ORF">AC529_08445</name>
</gene>
<dbReference type="STRING" id="665004.AC529_08445"/>
<dbReference type="GO" id="GO:0016787">
    <property type="term" value="F:hydrolase activity"/>
    <property type="evidence" value="ECO:0007669"/>
    <property type="project" value="UniProtKB-KW"/>
</dbReference>
<name>A0A147KIP1_THECS</name>
<proteinExistence type="predicted"/>
<sequence>MKSAEERVRAAYARIGEVDRPEVWISLRDEEEALAAAREVDERRASGADLPLAGTVFAVKDNIDVAGFPTTAGHPGYAYEPEKNATAVARLLDAGAVVLGKTNLDQFATGLVGTRSPYGAVRDAHRPDRVSGGSSSGSGVAVALGIVDFALGTDTAGSGRVPAAFGGIVGVKPTIGLVPNTGVVPACRTLDCVTVFAAGTGLARQVAGLMSGVDPADPRSRPWPVDAPLGAPPKPRVGVPDPADLVGMAPEWRAAFEAAVKRLADTGAETVQFHVKPFLEAGRLLYEGAFVAERYAAVGSFLVNPESAEGLDPTVATIISGAGSLPAHQLVADTERLDRLRAEARAQTAGLDAILLPTVGEHPTIAEVAEDPIGVNSRLGTYTNFCNLFDMAAIAIPAGETEDGAKFGVTLAAPAFSDHVVADIAERFLADRAVPVDTVALPPSAVPLVVVGAHLSGQPLNGQLTSLGARLLAPVRTAAEYRLYALDTEPAKPGLVRVAEGGAQIEAELWALPRAGLGGLLAELPAPMALGRVRLADGAEHVGFLCEPAAVAGARDITSFGGWRAFLAARE</sequence>
<dbReference type="InterPro" id="IPR014085">
    <property type="entry name" value="Allophanate_hydrolase"/>
</dbReference>
<dbReference type="PANTHER" id="PTHR11895:SF169">
    <property type="entry name" value="GLUTAMYL-TRNA(GLN) AMIDOTRANSFERASE"/>
    <property type="match status" value="1"/>
</dbReference>
<organism evidence="3 4">
    <name type="scientific">Thermobifida cellulosilytica TB100</name>
    <dbReference type="NCBI Taxonomy" id="665004"/>
    <lineage>
        <taxon>Bacteria</taxon>
        <taxon>Bacillati</taxon>
        <taxon>Actinomycetota</taxon>
        <taxon>Actinomycetes</taxon>
        <taxon>Streptosporangiales</taxon>
        <taxon>Nocardiopsidaceae</taxon>
        <taxon>Thermobifida</taxon>
    </lineage>
</organism>
<dbReference type="Gene3D" id="3.10.490.10">
    <property type="entry name" value="Gamma-glutamyl cyclotransferase-like"/>
    <property type="match status" value="1"/>
</dbReference>
<dbReference type="Gene3D" id="3.90.1300.10">
    <property type="entry name" value="Amidase signature (AS) domain"/>
    <property type="match status" value="1"/>
</dbReference>
<dbReference type="InterPro" id="IPR000120">
    <property type="entry name" value="Amidase"/>
</dbReference>
<dbReference type="NCBIfam" id="NF006043">
    <property type="entry name" value="PRK08186.1"/>
    <property type="match status" value="1"/>
</dbReference>
<keyword evidence="3" id="KW-0378">Hydrolase</keyword>
<dbReference type="PANTHER" id="PTHR11895">
    <property type="entry name" value="TRANSAMIDASE"/>
    <property type="match status" value="1"/>
</dbReference>
<dbReference type="OrthoDB" id="182039at2"/>
<dbReference type="PATRIC" id="fig|665004.4.peg.1354"/>
<evidence type="ECO:0000259" key="2">
    <source>
        <dbReference type="Pfam" id="PF21986"/>
    </source>
</evidence>
<accession>A0A147KIP1</accession>
<dbReference type="Pfam" id="PF01425">
    <property type="entry name" value="Amidase"/>
    <property type="match status" value="1"/>
</dbReference>